<dbReference type="OrthoDB" id="25921at2759"/>
<dbReference type="CDD" id="cd12148">
    <property type="entry name" value="fungal_TF_MHR"/>
    <property type="match status" value="1"/>
</dbReference>
<keyword evidence="4" id="KW-0805">Transcription regulation</keyword>
<evidence type="ECO:0000256" key="7">
    <source>
        <dbReference type="ARBA" id="ARBA00023242"/>
    </source>
</evidence>
<keyword evidence="2" id="KW-0479">Metal-binding</keyword>
<dbReference type="HOGENOM" id="CLU_523709_0_0_1"/>
<reference evidence="9 10" key="1">
    <citation type="submission" date="2013-03" db="EMBL/GenBank/DDBJ databases">
        <title>The Genome Sequence of Exophiala aquamarina CBS 119918.</title>
        <authorList>
            <consortium name="The Broad Institute Genomics Platform"/>
            <person name="Cuomo C."/>
            <person name="de Hoog S."/>
            <person name="Gorbushina A."/>
            <person name="Walker B."/>
            <person name="Young S.K."/>
            <person name="Zeng Q."/>
            <person name="Gargeya S."/>
            <person name="Fitzgerald M."/>
            <person name="Haas B."/>
            <person name="Abouelleil A."/>
            <person name="Allen A.W."/>
            <person name="Alvarado L."/>
            <person name="Arachchi H.M."/>
            <person name="Berlin A.M."/>
            <person name="Chapman S.B."/>
            <person name="Gainer-Dewar J."/>
            <person name="Goldberg J."/>
            <person name="Griggs A."/>
            <person name="Gujja S."/>
            <person name="Hansen M."/>
            <person name="Howarth C."/>
            <person name="Imamovic A."/>
            <person name="Ireland A."/>
            <person name="Larimer J."/>
            <person name="McCowan C."/>
            <person name="Murphy C."/>
            <person name="Pearson M."/>
            <person name="Poon T.W."/>
            <person name="Priest M."/>
            <person name="Roberts A."/>
            <person name="Saif S."/>
            <person name="Shea T."/>
            <person name="Sisk P."/>
            <person name="Sykes S."/>
            <person name="Wortman J."/>
            <person name="Nusbaum C."/>
            <person name="Birren B."/>
        </authorList>
    </citation>
    <scope>NUCLEOTIDE SEQUENCE [LARGE SCALE GENOMIC DNA]</scope>
    <source>
        <strain evidence="9 10">CBS 119918</strain>
    </source>
</reference>
<evidence type="ECO:0000313" key="9">
    <source>
        <dbReference type="EMBL" id="KEF54362.1"/>
    </source>
</evidence>
<accession>A0A072P3T4</accession>
<dbReference type="AlphaFoldDB" id="A0A072P3T4"/>
<protein>
    <recommendedName>
        <fullName evidence="11">Transcription factor domain-containing protein</fullName>
    </recommendedName>
</protein>
<dbReference type="EMBL" id="AMGV01000010">
    <property type="protein sequence ID" value="KEF54362.1"/>
    <property type="molecule type" value="Genomic_DNA"/>
</dbReference>
<evidence type="ECO:0000256" key="3">
    <source>
        <dbReference type="ARBA" id="ARBA00022833"/>
    </source>
</evidence>
<evidence type="ECO:0008006" key="11">
    <source>
        <dbReference type="Google" id="ProtNLM"/>
    </source>
</evidence>
<comment type="caution">
    <text evidence="9">The sequence shown here is derived from an EMBL/GenBank/DDBJ whole genome shotgun (WGS) entry which is preliminary data.</text>
</comment>
<comment type="subcellular location">
    <subcellularLocation>
        <location evidence="1">Nucleus</location>
    </subcellularLocation>
</comment>
<dbReference type="PANTHER" id="PTHR47782:SF12">
    <property type="entry name" value="ZN(II)2CYS6 TRANSCRIPTION FACTOR (EUROFUNG)"/>
    <property type="match status" value="1"/>
</dbReference>
<dbReference type="GeneID" id="25284437"/>
<dbReference type="GO" id="GO:0046872">
    <property type="term" value="F:metal ion binding"/>
    <property type="evidence" value="ECO:0007669"/>
    <property type="project" value="UniProtKB-KW"/>
</dbReference>
<dbReference type="GO" id="GO:0005634">
    <property type="term" value="C:nucleus"/>
    <property type="evidence" value="ECO:0007669"/>
    <property type="project" value="UniProtKB-SubCell"/>
</dbReference>
<evidence type="ECO:0000256" key="4">
    <source>
        <dbReference type="ARBA" id="ARBA00023015"/>
    </source>
</evidence>
<dbReference type="GO" id="GO:0000981">
    <property type="term" value="F:DNA-binding transcription factor activity, RNA polymerase II-specific"/>
    <property type="evidence" value="ECO:0007669"/>
    <property type="project" value="TreeGrafter"/>
</dbReference>
<evidence type="ECO:0000256" key="1">
    <source>
        <dbReference type="ARBA" id="ARBA00004123"/>
    </source>
</evidence>
<dbReference type="GO" id="GO:0043565">
    <property type="term" value="F:sequence-specific DNA binding"/>
    <property type="evidence" value="ECO:0007669"/>
    <property type="project" value="TreeGrafter"/>
</dbReference>
<dbReference type="Proteomes" id="UP000027920">
    <property type="component" value="Unassembled WGS sequence"/>
</dbReference>
<keyword evidence="5" id="KW-0238">DNA-binding</keyword>
<name>A0A072P3T4_9EURO</name>
<keyword evidence="3" id="KW-0862">Zinc</keyword>
<feature type="compositionally biased region" description="Polar residues" evidence="8">
    <location>
        <begin position="37"/>
        <end position="46"/>
    </location>
</feature>
<evidence type="ECO:0000256" key="5">
    <source>
        <dbReference type="ARBA" id="ARBA00023125"/>
    </source>
</evidence>
<keyword evidence="6" id="KW-0804">Transcription</keyword>
<dbReference type="GO" id="GO:0045944">
    <property type="term" value="P:positive regulation of transcription by RNA polymerase II"/>
    <property type="evidence" value="ECO:0007669"/>
    <property type="project" value="TreeGrafter"/>
</dbReference>
<evidence type="ECO:0000256" key="2">
    <source>
        <dbReference type="ARBA" id="ARBA00022723"/>
    </source>
</evidence>
<evidence type="ECO:0000256" key="8">
    <source>
        <dbReference type="SAM" id="MobiDB-lite"/>
    </source>
</evidence>
<sequence>MCSRKSFQEGSILSSTRNRRLTRNSYISSLIEHLQQGSPVNQSSRDQPQKPGIQATNESLPVRQPQFAFSRGAYRYVGAGSILLDVQDHQDARPQTWTERQTHSFPAQAPPSASFMAPELIRYLLEVFFNSVHQVFPVLDPSLPWLNADMEFDNALVTTQACVLEMVCGIACHCDDVHSSELKTVASAAYARGLQHMNAATAEPSISTLRVGILLVLYSLFDPISGNISQQLGFVVRLLIDLAGSVDSTQSPNLSTLYYTIYCLENHVCNVLTRPTTLPEPTTPLTFSSEIPLEFLCSLYRLQSRLRRGTLDAASCDAVMLINDGVLETLHPNIVSTLWETRVLLRKTSFVAIRLIQAYSTDGYIATFATPYWVYKASIIIIDAIPTVDNPSRASLMLAYGKSVALLSQWSEKWAAAATLLKSLQCCLQNQHEMIP</sequence>
<dbReference type="VEuPathDB" id="FungiDB:A1O9_09528"/>
<evidence type="ECO:0000313" key="10">
    <source>
        <dbReference type="Proteomes" id="UP000027920"/>
    </source>
</evidence>
<proteinExistence type="predicted"/>
<dbReference type="PANTHER" id="PTHR47782">
    <property type="entry name" value="ZN(II)2CYS6 TRANSCRIPTION FACTOR (EUROFUNG)-RELATED"/>
    <property type="match status" value="1"/>
</dbReference>
<gene>
    <name evidence="9" type="ORF">A1O9_09528</name>
</gene>
<organism evidence="9 10">
    <name type="scientific">Exophiala aquamarina CBS 119918</name>
    <dbReference type="NCBI Taxonomy" id="1182545"/>
    <lineage>
        <taxon>Eukaryota</taxon>
        <taxon>Fungi</taxon>
        <taxon>Dikarya</taxon>
        <taxon>Ascomycota</taxon>
        <taxon>Pezizomycotina</taxon>
        <taxon>Eurotiomycetes</taxon>
        <taxon>Chaetothyriomycetidae</taxon>
        <taxon>Chaetothyriales</taxon>
        <taxon>Herpotrichiellaceae</taxon>
        <taxon>Exophiala</taxon>
    </lineage>
</organism>
<dbReference type="RefSeq" id="XP_013256952.1">
    <property type="nucleotide sequence ID" value="XM_013401498.1"/>
</dbReference>
<keyword evidence="10" id="KW-1185">Reference proteome</keyword>
<dbReference type="InterPro" id="IPR052202">
    <property type="entry name" value="Yeast_MetPath_Reg"/>
</dbReference>
<evidence type="ECO:0000256" key="6">
    <source>
        <dbReference type="ARBA" id="ARBA00023163"/>
    </source>
</evidence>
<keyword evidence="7" id="KW-0539">Nucleus</keyword>
<feature type="region of interest" description="Disordered" evidence="8">
    <location>
        <begin position="37"/>
        <end position="58"/>
    </location>
</feature>